<reference evidence="2 3" key="1">
    <citation type="journal article" date="2014" name="Am. J. Bot.">
        <title>Genome assembly and annotation for red clover (Trifolium pratense; Fabaceae).</title>
        <authorList>
            <person name="Istvanek J."/>
            <person name="Jaros M."/>
            <person name="Krenek A."/>
            <person name="Repkova J."/>
        </authorList>
    </citation>
    <scope>NUCLEOTIDE SEQUENCE [LARGE SCALE GENOMIC DNA]</scope>
    <source>
        <strain evidence="3">cv. Tatra</strain>
        <tissue evidence="2">Young leaves</tissue>
    </source>
</reference>
<evidence type="ECO:0000313" key="3">
    <source>
        <dbReference type="Proteomes" id="UP000236291"/>
    </source>
</evidence>
<dbReference type="AlphaFoldDB" id="A0A2K3L514"/>
<dbReference type="EMBL" id="ASHM01026296">
    <property type="protein sequence ID" value="PNX73618.1"/>
    <property type="molecule type" value="Genomic_DNA"/>
</dbReference>
<accession>A0A2K3L514</accession>
<name>A0A2K3L514_TRIPR</name>
<protein>
    <submittedName>
        <fullName evidence="2">Uncharacterized protein</fullName>
    </submittedName>
</protein>
<sequence length="98" mass="10911">MVDINNNNGEPEMPLGMPINQAEPVDGAIATTSKDDLVGTKLDAKLQKLKNIRDNEHQTLNHSEFRRSDFGISEKIKDIILNVIAVGTNISHYVKELQ</sequence>
<evidence type="ECO:0000313" key="2">
    <source>
        <dbReference type="EMBL" id="PNX73618.1"/>
    </source>
</evidence>
<proteinExistence type="predicted"/>
<feature type="non-terminal residue" evidence="2">
    <location>
        <position position="98"/>
    </location>
</feature>
<reference evidence="2 3" key="2">
    <citation type="journal article" date="2017" name="Front. Plant Sci.">
        <title>Gene Classification and Mining of Molecular Markers Useful in Red Clover (Trifolium pratense) Breeding.</title>
        <authorList>
            <person name="Istvanek J."/>
            <person name="Dluhosova J."/>
            <person name="Dluhos P."/>
            <person name="Patkova L."/>
            <person name="Nedelnik J."/>
            <person name="Repkova J."/>
        </authorList>
    </citation>
    <scope>NUCLEOTIDE SEQUENCE [LARGE SCALE GENOMIC DNA]</scope>
    <source>
        <strain evidence="3">cv. Tatra</strain>
        <tissue evidence="2">Young leaves</tissue>
    </source>
</reference>
<feature type="region of interest" description="Disordered" evidence="1">
    <location>
        <begin position="1"/>
        <end position="20"/>
    </location>
</feature>
<evidence type="ECO:0000256" key="1">
    <source>
        <dbReference type="SAM" id="MobiDB-lite"/>
    </source>
</evidence>
<dbReference type="Proteomes" id="UP000236291">
    <property type="component" value="Unassembled WGS sequence"/>
</dbReference>
<organism evidence="2 3">
    <name type="scientific">Trifolium pratense</name>
    <name type="common">Red clover</name>
    <dbReference type="NCBI Taxonomy" id="57577"/>
    <lineage>
        <taxon>Eukaryota</taxon>
        <taxon>Viridiplantae</taxon>
        <taxon>Streptophyta</taxon>
        <taxon>Embryophyta</taxon>
        <taxon>Tracheophyta</taxon>
        <taxon>Spermatophyta</taxon>
        <taxon>Magnoliopsida</taxon>
        <taxon>eudicotyledons</taxon>
        <taxon>Gunneridae</taxon>
        <taxon>Pentapetalae</taxon>
        <taxon>rosids</taxon>
        <taxon>fabids</taxon>
        <taxon>Fabales</taxon>
        <taxon>Fabaceae</taxon>
        <taxon>Papilionoideae</taxon>
        <taxon>50 kb inversion clade</taxon>
        <taxon>NPAAA clade</taxon>
        <taxon>Hologalegina</taxon>
        <taxon>IRL clade</taxon>
        <taxon>Trifolieae</taxon>
        <taxon>Trifolium</taxon>
    </lineage>
</organism>
<gene>
    <name evidence="2" type="ORF">L195_g029521</name>
</gene>
<comment type="caution">
    <text evidence="2">The sequence shown here is derived from an EMBL/GenBank/DDBJ whole genome shotgun (WGS) entry which is preliminary data.</text>
</comment>